<evidence type="ECO:0000256" key="4">
    <source>
        <dbReference type="ARBA" id="ARBA00023004"/>
    </source>
</evidence>
<keyword evidence="4" id="KW-0408">Iron</keyword>
<dbReference type="PANTHER" id="PTHR20883">
    <property type="entry name" value="PHYTANOYL-COA DIOXYGENASE DOMAIN CONTAINING 1"/>
    <property type="match status" value="1"/>
</dbReference>
<reference evidence="5 6" key="1">
    <citation type="submission" date="2016-04" db="EMBL/GenBank/DDBJ databases">
        <title>A degradative enzymes factory behind the ericoid mycorrhizal symbiosis.</title>
        <authorList>
            <consortium name="DOE Joint Genome Institute"/>
            <person name="Martino E."/>
            <person name="Morin E."/>
            <person name="Grelet G."/>
            <person name="Kuo A."/>
            <person name="Kohler A."/>
            <person name="Daghino S."/>
            <person name="Barry K."/>
            <person name="Choi C."/>
            <person name="Cichocki N."/>
            <person name="Clum A."/>
            <person name="Copeland A."/>
            <person name="Hainaut M."/>
            <person name="Haridas S."/>
            <person name="Labutti K."/>
            <person name="Lindquist E."/>
            <person name="Lipzen A."/>
            <person name="Khouja H.-R."/>
            <person name="Murat C."/>
            <person name="Ohm R."/>
            <person name="Olson A."/>
            <person name="Spatafora J."/>
            <person name="Veneault-Fourrey C."/>
            <person name="Henrissat B."/>
            <person name="Grigoriev I."/>
            <person name="Martin F."/>
            <person name="Perotto S."/>
        </authorList>
    </citation>
    <scope>NUCLEOTIDE SEQUENCE [LARGE SCALE GENOMIC DNA]</scope>
    <source>
        <strain evidence="5 6">F</strain>
    </source>
</reference>
<dbReference type="GO" id="GO:0051213">
    <property type="term" value="F:dioxygenase activity"/>
    <property type="evidence" value="ECO:0007669"/>
    <property type="project" value="UniProtKB-KW"/>
</dbReference>
<dbReference type="OrthoDB" id="445007at2759"/>
<dbReference type="SUPFAM" id="SSF51197">
    <property type="entry name" value="Clavaminate synthase-like"/>
    <property type="match status" value="1"/>
</dbReference>
<dbReference type="EMBL" id="KZ613941">
    <property type="protein sequence ID" value="PMD44691.1"/>
    <property type="molecule type" value="Genomic_DNA"/>
</dbReference>
<name>A0A2J6S1P8_HYAVF</name>
<accession>A0A2J6S1P8</accession>
<gene>
    <name evidence="5" type="ORF">L207DRAFT_483714</name>
</gene>
<keyword evidence="3" id="KW-0479">Metal-binding</keyword>
<dbReference type="PANTHER" id="PTHR20883:SF15">
    <property type="entry name" value="PHYTANOYL-COA DIOXYGENASE DOMAIN-CONTAINING PROTEIN 1"/>
    <property type="match status" value="1"/>
</dbReference>
<protein>
    <submittedName>
        <fullName evidence="5">Phytanoyl-CoA-dioxygenase-like protein</fullName>
    </submittedName>
</protein>
<dbReference type="Gene3D" id="2.60.120.620">
    <property type="entry name" value="q2cbj1_9rhob like domain"/>
    <property type="match status" value="1"/>
</dbReference>
<evidence type="ECO:0000256" key="3">
    <source>
        <dbReference type="ARBA" id="ARBA00022723"/>
    </source>
</evidence>
<organism evidence="5 6">
    <name type="scientific">Hyaloscypha variabilis (strain UAMH 11265 / GT02V1 / F)</name>
    <name type="common">Meliniomyces variabilis</name>
    <dbReference type="NCBI Taxonomy" id="1149755"/>
    <lineage>
        <taxon>Eukaryota</taxon>
        <taxon>Fungi</taxon>
        <taxon>Dikarya</taxon>
        <taxon>Ascomycota</taxon>
        <taxon>Pezizomycotina</taxon>
        <taxon>Leotiomycetes</taxon>
        <taxon>Helotiales</taxon>
        <taxon>Hyaloscyphaceae</taxon>
        <taxon>Hyaloscypha</taxon>
        <taxon>Hyaloscypha variabilis</taxon>
    </lineage>
</organism>
<keyword evidence="5" id="KW-0560">Oxidoreductase</keyword>
<comment type="similarity">
    <text evidence="2">Belongs to the PhyH family.</text>
</comment>
<dbReference type="Proteomes" id="UP000235786">
    <property type="component" value="Unassembled WGS sequence"/>
</dbReference>
<dbReference type="GO" id="GO:0046872">
    <property type="term" value="F:metal ion binding"/>
    <property type="evidence" value="ECO:0007669"/>
    <property type="project" value="UniProtKB-KW"/>
</dbReference>
<comment type="cofactor">
    <cofactor evidence="1">
        <name>Fe cation</name>
        <dbReference type="ChEBI" id="CHEBI:24875"/>
    </cofactor>
</comment>
<proteinExistence type="inferred from homology"/>
<dbReference type="AlphaFoldDB" id="A0A2J6S1P8"/>
<keyword evidence="6" id="KW-1185">Reference proteome</keyword>
<dbReference type="STRING" id="1149755.A0A2J6S1P8"/>
<evidence type="ECO:0000313" key="5">
    <source>
        <dbReference type="EMBL" id="PMD44691.1"/>
    </source>
</evidence>
<keyword evidence="5" id="KW-0223">Dioxygenase</keyword>
<dbReference type="Pfam" id="PF05721">
    <property type="entry name" value="PhyH"/>
    <property type="match status" value="1"/>
</dbReference>
<dbReference type="InterPro" id="IPR008775">
    <property type="entry name" value="Phytyl_CoA_dOase-like"/>
</dbReference>
<sequence>MTNQFTRGSRRAEVLQPGRPLLSSRIQLGEGTTFLPGKKDPSVAPLIDHVLQHGYVILPSLFSASLTSRALTELDHLSSLPPSSSGPASQGGRNPFEGLKTRRIYALADKTRVFDEFAINETVLKLNDYFLQEHYLLTALHSVVIEGGEEEQSMHTDDGLILLPRPRPLMGVGTMVALDPFTSTNGATTLIPGSHLWPDTRIPQRSEMIQAIMPAGSMLYFLNTVWHSGGANVSGEPRRSLTVQYCQPWIRPIENMIVAVGWEDLDAVPERLRELLGFSLNGFMGFVDGVNPRRGVEMRRRRLIEWALEREKEKEGLEEKQKKESKL</sequence>
<evidence type="ECO:0000256" key="1">
    <source>
        <dbReference type="ARBA" id="ARBA00001962"/>
    </source>
</evidence>
<evidence type="ECO:0000313" key="6">
    <source>
        <dbReference type="Proteomes" id="UP000235786"/>
    </source>
</evidence>
<evidence type="ECO:0000256" key="2">
    <source>
        <dbReference type="ARBA" id="ARBA00005830"/>
    </source>
</evidence>